<feature type="non-terminal residue" evidence="1">
    <location>
        <position position="1"/>
    </location>
</feature>
<protein>
    <submittedName>
        <fullName evidence="1">Uncharacterized protein</fullName>
    </submittedName>
</protein>
<organism evidence="1">
    <name type="scientific">Lygus hesperus</name>
    <name type="common">Western plant bug</name>
    <dbReference type="NCBI Taxonomy" id="30085"/>
    <lineage>
        <taxon>Eukaryota</taxon>
        <taxon>Metazoa</taxon>
        <taxon>Ecdysozoa</taxon>
        <taxon>Arthropoda</taxon>
        <taxon>Hexapoda</taxon>
        <taxon>Insecta</taxon>
        <taxon>Pterygota</taxon>
        <taxon>Neoptera</taxon>
        <taxon>Paraneoptera</taxon>
        <taxon>Hemiptera</taxon>
        <taxon>Heteroptera</taxon>
        <taxon>Panheteroptera</taxon>
        <taxon>Cimicomorpha</taxon>
        <taxon>Miridae</taxon>
        <taxon>Mirini</taxon>
        <taxon>Lygus</taxon>
    </lineage>
</organism>
<dbReference type="EMBL" id="GBRD01004690">
    <property type="protein sequence ID" value="JAG61131.1"/>
    <property type="molecule type" value="Transcribed_RNA"/>
</dbReference>
<name>A0A0K8T6V5_LYGHE</name>
<evidence type="ECO:0000313" key="1">
    <source>
        <dbReference type="EMBL" id="JAG61131.1"/>
    </source>
</evidence>
<reference evidence="1" key="1">
    <citation type="submission" date="2014-09" db="EMBL/GenBank/DDBJ databases">
        <authorList>
            <person name="Magalhaes I.L.F."/>
            <person name="Oliveira U."/>
            <person name="Santos F.R."/>
            <person name="Vidigal T.H.D.A."/>
            <person name="Brescovit A.D."/>
            <person name="Santos A.J."/>
        </authorList>
    </citation>
    <scope>NUCLEOTIDE SEQUENCE</scope>
</reference>
<dbReference type="AlphaFoldDB" id="A0A0K8T6V5"/>
<accession>A0A0K8T6V5</accession>
<sequence length="129" mass="14112">YSSSTSHSWPSLIASVEPKNVKKAHVLSGFLWSPNWHPLYLVSSRGLGEGSTGEMNHFIRQAFNMKIPSSGLEHDSHQIPDPDESIIGTSSCSLQSTNPLVFQTSQFRGIPHQHTTISDSCGLLSPILL</sequence>
<proteinExistence type="predicted"/>